<gene>
    <name evidence="4" type="ORF">K3718_20155</name>
</gene>
<evidence type="ECO:0000256" key="2">
    <source>
        <dbReference type="ARBA" id="ARBA00022525"/>
    </source>
</evidence>
<evidence type="ECO:0000313" key="4">
    <source>
        <dbReference type="EMBL" id="UWQ43722.1"/>
    </source>
</evidence>
<feature type="compositionally biased region" description="Gly residues" evidence="3">
    <location>
        <begin position="677"/>
        <end position="702"/>
    </location>
</feature>
<sequence length="781" mass="76149">MALAFTGRFGTEDLIFGTGLRDLEIAVQDGQATLYAVTGLNGGISRWQLSGDGSLPQLAGQQLHGAVSLRTGPVQLAEAGGAVRLVQGQTSGGHLTYYELQDGGSLGGQQRDALAGADAGGFGAVALLELAGGRSAFYAVGAASGALQGWQLDAAGTVQGRTAAAGGSGALQLDPAALLAMVQTPGGPVLLAADAQGLHSCRADAATGALTPADDLGAAQGLSVSGITALESFEAFGKSWALIGAAGSSSLTLVQVAADGDLRFEAQLMDTAMTRFGGVSALEVVEAEGHLLVLAAGNDGGLSLFTLAPGAGLIHLQSLEHMPGLGLQNVTALEAAVAGGELQVFAASGAAGGISQFTLPLADLGEVRLAAAGAARLDGSAGNDVLDGGGSGADIFGGAGDDVLVAGARGGDLDGGSGADVFVINPAADAVTVRGFTPGEDRLDLSLFEGLYSAAQLDSRARSFDIEIEAGETRILLVQEGGGALALEDVFGPSLQFAFPDRQAPGVTLPGGGFYGRRGSDRISGTGGSDLLDGLAGGDVLAGGGGTDTLKGGSGDDLLLGGSGADRLMGGSGDDLLKGGGSGDLLKGGGGRDTLKGGSSSDLLKGGSGADRLMGGSGADRLLGGSGDDLLKGGGSGDLLKGGGGADRLIGGGGNDRLTGGGSSDLLKSGGGDDRLAGGGGRDLLKGGSGADRLEGGGGNDKLAGQGGADVFVFASGHGRDTVADFVPGTDLIDLSGAAADGFDSLDISRADGGTLIGTGSGRIFLEDLRPGQLDADDFLF</sequence>
<keyword evidence="2" id="KW-0964">Secreted</keyword>
<evidence type="ECO:0000256" key="1">
    <source>
        <dbReference type="ARBA" id="ARBA00004613"/>
    </source>
</evidence>
<name>A0ABY5WQE0_9RHOB</name>
<dbReference type="Gene3D" id="2.150.10.10">
    <property type="entry name" value="Serralysin-like metalloprotease, C-terminal"/>
    <property type="match status" value="4"/>
</dbReference>
<evidence type="ECO:0000256" key="3">
    <source>
        <dbReference type="SAM" id="MobiDB-lite"/>
    </source>
</evidence>
<protein>
    <recommendedName>
        <fullName evidence="6">Cyclolysin</fullName>
    </recommendedName>
</protein>
<proteinExistence type="predicted"/>
<dbReference type="InterPro" id="IPR011049">
    <property type="entry name" value="Serralysin-like_metalloprot_C"/>
</dbReference>
<dbReference type="InterPro" id="IPR001343">
    <property type="entry name" value="Hemolysn_Ca-bd"/>
</dbReference>
<keyword evidence="4" id="KW-0614">Plasmid</keyword>
<evidence type="ECO:0008006" key="6">
    <source>
        <dbReference type="Google" id="ProtNLM"/>
    </source>
</evidence>
<feature type="region of interest" description="Disordered" evidence="3">
    <location>
        <begin position="660"/>
        <end position="702"/>
    </location>
</feature>
<dbReference type="PRINTS" id="PR00313">
    <property type="entry name" value="CABNDNGRPT"/>
</dbReference>
<dbReference type="EMBL" id="CP081054">
    <property type="protein sequence ID" value="UWQ43722.1"/>
    <property type="molecule type" value="Genomic_DNA"/>
</dbReference>
<dbReference type="PANTHER" id="PTHR38340:SF1">
    <property type="entry name" value="S-LAYER PROTEIN"/>
    <property type="match status" value="1"/>
</dbReference>
<comment type="subcellular location">
    <subcellularLocation>
        <location evidence="1">Secreted</location>
    </subcellularLocation>
</comment>
<accession>A0ABY5WQE0</accession>
<evidence type="ECO:0000313" key="5">
    <source>
        <dbReference type="Proteomes" id="UP001058514"/>
    </source>
</evidence>
<dbReference type="PROSITE" id="PS00330">
    <property type="entry name" value="HEMOLYSIN_CALCIUM"/>
    <property type="match status" value="6"/>
</dbReference>
<dbReference type="InterPro" id="IPR050557">
    <property type="entry name" value="RTX_toxin/Mannuronan_C5-epim"/>
</dbReference>
<dbReference type="SUPFAM" id="SSF51120">
    <property type="entry name" value="beta-Roll"/>
    <property type="match status" value="3"/>
</dbReference>
<dbReference type="PANTHER" id="PTHR38340">
    <property type="entry name" value="S-LAYER PROTEIN"/>
    <property type="match status" value="1"/>
</dbReference>
<keyword evidence="5" id="KW-1185">Reference proteome</keyword>
<geneLocation type="plasmid" evidence="4 5">
    <name>unnamed3</name>
</geneLocation>
<dbReference type="Proteomes" id="UP001058514">
    <property type="component" value="Plasmid unnamed3"/>
</dbReference>
<feature type="region of interest" description="Disordered" evidence="3">
    <location>
        <begin position="580"/>
        <end position="610"/>
    </location>
</feature>
<reference evidence="4" key="1">
    <citation type="submission" date="2021-08" db="EMBL/GenBank/DDBJ databases">
        <authorList>
            <person name="Nwanade C."/>
            <person name="Wang M."/>
            <person name="Masoudi A."/>
            <person name="Yu Z."/>
            <person name="Liu J."/>
        </authorList>
    </citation>
    <scope>NUCLEOTIDE SEQUENCE</scope>
    <source>
        <strain evidence="4">S166</strain>
        <plasmid evidence="4">unnamed3</plasmid>
    </source>
</reference>
<feature type="compositionally biased region" description="Low complexity" evidence="3">
    <location>
        <begin position="596"/>
        <end position="605"/>
    </location>
</feature>
<dbReference type="InterPro" id="IPR018511">
    <property type="entry name" value="Hemolysin-typ_Ca-bd_CS"/>
</dbReference>
<dbReference type="Pfam" id="PF00353">
    <property type="entry name" value="HemolysinCabind"/>
    <property type="match status" value="5"/>
</dbReference>
<feature type="compositionally biased region" description="Gly residues" evidence="3">
    <location>
        <begin position="580"/>
        <end position="592"/>
    </location>
</feature>
<organism evidence="4 5">
    <name type="scientific">Leisingera aquaemixtae</name>
    <dbReference type="NCBI Taxonomy" id="1396826"/>
    <lineage>
        <taxon>Bacteria</taxon>
        <taxon>Pseudomonadati</taxon>
        <taxon>Pseudomonadota</taxon>
        <taxon>Alphaproteobacteria</taxon>
        <taxon>Rhodobacterales</taxon>
        <taxon>Roseobacteraceae</taxon>
        <taxon>Leisingera</taxon>
    </lineage>
</organism>
<dbReference type="RefSeq" id="WP_276553855.1">
    <property type="nucleotide sequence ID" value="NZ_CP081054.1"/>
</dbReference>